<feature type="compositionally biased region" description="Polar residues" evidence="1">
    <location>
        <begin position="496"/>
        <end position="507"/>
    </location>
</feature>
<dbReference type="KEGG" id="lenr:94169569"/>
<dbReference type="AlphaFoldDB" id="A0A836KFP6"/>
<organism evidence="2 3">
    <name type="scientific">Leishmania enriettii</name>
    <dbReference type="NCBI Taxonomy" id="5663"/>
    <lineage>
        <taxon>Eukaryota</taxon>
        <taxon>Discoba</taxon>
        <taxon>Euglenozoa</taxon>
        <taxon>Kinetoplastea</taxon>
        <taxon>Metakinetoplastina</taxon>
        <taxon>Trypanosomatida</taxon>
        <taxon>Trypanosomatidae</taxon>
        <taxon>Leishmaniinae</taxon>
        <taxon>Leishmania</taxon>
    </lineage>
</organism>
<dbReference type="RefSeq" id="XP_067690162.1">
    <property type="nucleotide sequence ID" value="XM_067834059.1"/>
</dbReference>
<comment type="caution">
    <text evidence="2">The sequence shown here is derived from an EMBL/GenBank/DDBJ whole genome shotgun (WGS) entry which is preliminary data.</text>
</comment>
<dbReference type="OrthoDB" id="273659at2759"/>
<evidence type="ECO:0000313" key="3">
    <source>
        <dbReference type="Proteomes" id="UP000674179"/>
    </source>
</evidence>
<evidence type="ECO:0000313" key="2">
    <source>
        <dbReference type="EMBL" id="KAG5470992.1"/>
    </source>
</evidence>
<dbReference type="EMBL" id="JAFHKP010000032">
    <property type="protein sequence ID" value="KAG5470992.1"/>
    <property type="molecule type" value="Genomic_DNA"/>
</dbReference>
<proteinExistence type="predicted"/>
<protein>
    <submittedName>
        <fullName evidence="2">Uncharacterized protein</fullName>
    </submittedName>
</protein>
<accession>A0A836KFP6</accession>
<dbReference type="Proteomes" id="UP000674179">
    <property type="component" value="Chromosome 32"/>
</dbReference>
<sequence>MRSLNRHAHGDRGGLPAVGQTAAVTPYSPAGQLPLHPPSPYKSKLHRKYDGHENSVAAAFMRRRRAMLAVAALSAAAAPPPHTEGAATSAEISPLLPIRALDIAGTPGRDAVDDNAADEVVLKRFFYETRLRSCVYAEENMRNHILACEEVAFTNLIIETLQARAELLAGDEAAEIVVGVSRERAQERRSMMVQIEREVAMRLHTRRMEEFVAREFEALIPAHAAGYERILREEAQDLHELFQWQKEHRPLGGRCFIRGPGEDYRLRKVSQHNSVGKKAGSRLAVAKGSRPFSSVRSSRMYLAELLQKSTPSPFSGHLLGPLTATATEATATLLDGTLPATDEAVFAEEGRVRLQEEKRQRHRELRELWEMKSLEGAAAEAREYVLAEEAMCWLQITRLEVEGVYEALEATRQRTKREAIEGDAAAQREKQKKAVKERLLLQRGLPVPHADDGEGADAGVVPHVSREAIEEASRAPRDEAAVCGSVVCEQPRRRSSASTVPDDSSPASGALQEETGTPVEKSAAEDDDLAHLRLIAVEITDRDACKQLTALTKRRCDEETGDTV</sequence>
<reference evidence="2 3" key="1">
    <citation type="submission" date="2021-02" db="EMBL/GenBank/DDBJ databases">
        <title>Leishmania (Mundinia) enrietti genome sequencing and assembly.</title>
        <authorList>
            <person name="Almutairi H."/>
            <person name="Gatherer D."/>
        </authorList>
    </citation>
    <scope>NUCLEOTIDE SEQUENCE [LARGE SCALE GENOMIC DNA]</scope>
    <source>
        <strain evidence="2">CUR178</strain>
    </source>
</reference>
<name>A0A836KFP6_LEIEN</name>
<keyword evidence="3" id="KW-1185">Reference proteome</keyword>
<dbReference type="GeneID" id="94169569"/>
<evidence type="ECO:0000256" key="1">
    <source>
        <dbReference type="SAM" id="MobiDB-lite"/>
    </source>
</evidence>
<feature type="region of interest" description="Disordered" evidence="1">
    <location>
        <begin position="491"/>
        <end position="527"/>
    </location>
</feature>
<gene>
    <name evidence="2" type="ORF">CUR178_02299</name>
</gene>